<keyword evidence="7" id="KW-1185">Reference proteome</keyword>
<organism evidence="6 7">
    <name type="scientific">Prochlorococcus marinus (strain MIT 9313)</name>
    <dbReference type="NCBI Taxonomy" id="74547"/>
    <lineage>
        <taxon>Bacteria</taxon>
        <taxon>Bacillati</taxon>
        <taxon>Cyanobacteriota</taxon>
        <taxon>Cyanophyceae</taxon>
        <taxon>Synechococcales</taxon>
        <taxon>Prochlorococcaceae</taxon>
        <taxon>Prochlorococcus</taxon>
    </lineage>
</organism>
<dbReference type="HOGENOM" id="CLU_027562_0_0_3"/>
<dbReference type="PROSITE" id="PS51898">
    <property type="entry name" value="TYR_RECOMBINASE"/>
    <property type="match status" value="1"/>
</dbReference>
<dbReference type="OrthoDB" id="554246at2"/>
<proteinExistence type="inferred from homology"/>
<dbReference type="InterPro" id="IPR050808">
    <property type="entry name" value="Phage_Integrase"/>
</dbReference>
<feature type="domain" description="Tyr recombinase" evidence="5">
    <location>
        <begin position="226"/>
        <end position="410"/>
    </location>
</feature>
<dbReference type="AlphaFoldDB" id="Q7V8P5"/>
<evidence type="ECO:0000259" key="5">
    <source>
        <dbReference type="PROSITE" id="PS51898"/>
    </source>
</evidence>
<dbReference type="InterPro" id="IPR010998">
    <property type="entry name" value="Integrase_recombinase_N"/>
</dbReference>
<dbReference type="KEGG" id="pmt:PMT_0290"/>
<evidence type="ECO:0000256" key="1">
    <source>
        <dbReference type="ARBA" id="ARBA00008857"/>
    </source>
</evidence>
<accession>Q7V8P5</accession>
<dbReference type="Proteomes" id="UP000001423">
    <property type="component" value="Chromosome"/>
</dbReference>
<protein>
    <submittedName>
        <fullName evidence="6">Phage integrase</fullName>
    </submittedName>
</protein>
<evidence type="ECO:0000256" key="2">
    <source>
        <dbReference type="ARBA" id="ARBA00022908"/>
    </source>
</evidence>
<reference evidence="6 7" key="1">
    <citation type="journal article" date="2003" name="Nature">
        <title>Genome divergence in two Prochlorococcus ecotypes reflects oceanic niche differentiation.</title>
        <authorList>
            <person name="Rocap G."/>
            <person name="Larimer F.W."/>
            <person name="Lamerdin J.E."/>
            <person name="Malfatti S."/>
            <person name="Chain P."/>
            <person name="Ahlgren N.A."/>
            <person name="Arellano A."/>
            <person name="Coleman M."/>
            <person name="Hauser L."/>
            <person name="Hess W.R."/>
            <person name="Johnson Z.I."/>
            <person name="Land M.L."/>
            <person name="Lindell D."/>
            <person name="Post A.F."/>
            <person name="Regala W."/>
            <person name="Shah M."/>
            <person name="Shaw S.L."/>
            <person name="Steglich C."/>
            <person name="Sullivan M.B."/>
            <person name="Ting C.S."/>
            <person name="Tolonen A."/>
            <person name="Webb E.A."/>
            <person name="Zinser E.R."/>
            <person name="Chisholm S.W."/>
        </authorList>
    </citation>
    <scope>NUCLEOTIDE SEQUENCE [LARGE SCALE GENOMIC DNA]</scope>
    <source>
        <strain evidence="7">MIT 9313</strain>
    </source>
</reference>
<evidence type="ECO:0000256" key="3">
    <source>
        <dbReference type="ARBA" id="ARBA00023125"/>
    </source>
</evidence>
<dbReference type="InterPro" id="IPR025166">
    <property type="entry name" value="Integrase_DNA_bind_dom"/>
</dbReference>
<dbReference type="RefSeq" id="WP_011129669.1">
    <property type="nucleotide sequence ID" value="NC_005071.1"/>
</dbReference>
<dbReference type="InterPro" id="IPR038488">
    <property type="entry name" value="Integrase_DNA-bd_sf"/>
</dbReference>
<dbReference type="GO" id="GO:0015074">
    <property type="term" value="P:DNA integration"/>
    <property type="evidence" value="ECO:0007669"/>
    <property type="project" value="UniProtKB-KW"/>
</dbReference>
<comment type="similarity">
    <text evidence="1">Belongs to the 'phage' integrase family.</text>
</comment>
<name>Q7V8P5_PROMM</name>
<keyword evidence="4" id="KW-0233">DNA recombination</keyword>
<evidence type="ECO:0000313" key="6">
    <source>
        <dbReference type="EMBL" id="CAE20465.1"/>
    </source>
</evidence>
<dbReference type="GO" id="GO:0006310">
    <property type="term" value="P:DNA recombination"/>
    <property type="evidence" value="ECO:0007669"/>
    <property type="project" value="UniProtKB-KW"/>
</dbReference>
<keyword evidence="3" id="KW-0238">DNA-binding</keyword>
<dbReference type="eggNOG" id="COG0582">
    <property type="taxonomic scope" value="Bacteria"/>
</dbReference>
<keyword evidence="2" id="KW-0229">DNA integration</keyword>
<gene>
    <name evidence="6" type="ordered locus">PMT_0290</name>
</gene>
<dbReference type="Gene3D" id="3.30.160.390">
    <property type="entry name" value="Integrase, DNA-binding domain"/>
    <property type="match status" value="1"/>
</dbReference>
<dbReference type="GO" id="GO:0003677">
    <property type="term" value="F:DNA binding"/>
    <property type="evidence" value="ECO:0007669"/>
    <property type="project" value="UniProtKB-KW"/>
</dbReference>
<dbReference type="SUPFAM" id="SSF56349">
    <property type="entry name" value="DNA breaking-rejoining enzymes"/>
    <property type="match status" value="1"/>
</dbReference>
<dbReference type="Pfam" id="PF13356">
    <property type="entry name" value="Arm-DNA-bind_3"/>
    <property type="match status" value="1"/>
</dbReference>
<dbReference type="InterPro" id="IPR011010">
    <property type="entry name" value="DNA_brk_join_enz"/>
</dbReference>
<dbReference type="InterPro" id="IPR013762">
    <property type="entry name" value="Integrase-like_cat_sf"/>
</dbReference>
<dbReference type="Gene3D" id="1.10.443.10">
    <property type="entry name" value="Intergrase catalytic core"/>
    <property type="match status" value="1"/>
</dbReference>
<dbReference type="PANTHER" id="PTHR30629:SF2">
    <property type="entry name" value="PROPHAGE INTEGRASE INTS-RELATED"/>
    <property type="match status" value="1"/>
</dbReference>
<dbReference type="EMBL" id="BX548175">
    <property type="protein sequence ID" value="CAE20465.1"/>
    <property type="molecule type" value="Genomic_DNA"/>
</dbReference>
<evidence type="ECO:0000256" key="4">
    <source>
        <dbReference type="ARBA" id="ARBA00023172"/>
    </source>
</evidence>
<dbReference type="InterPro" id="IPR002104">
    <property type="entry name" value="Integrase_catalytic"/>
</dbReference>
<dbReference type="Pfam" id="PF00589">
    <property type="entry name" value="Phage_integrase"/>
    <property type="match status" value="1"/>
</dbReference>
<sequence>MGLTEREVRSLSVKSKRYSRSVGDSLYVLVEPVKGSGGKSFVGKMRSNGKQIDVRIGVFGKGPGQWTLKAARDEWFRLRSWYRETGRDPRELQKDEKRQLAKQSSDQTLNELVDSYLIACKTKYKQSETTIKDKKNKLSNEIIPALGGSTPVSRLGWDEKSKGRTGREAVFEITDSIEKRGSLNQARKVLGVMRHLFDYAIERGWMERGQNPAVQARSVGAGHEVQHNPCLSWDELPQLLDDLNRNKGNGSQVVLAAIKLDLMTFLRVGSLVPMRWDEVDYAANLWTVPGSRMKSGKNHWVPLTDPIKDLLAHLRKINGDQDYVFWSPRGRSKPHIDESALNQHLKVRLGYGGRQTAHGLRSLPLTAGQEVLKFSAEVIQRQMDHAVGDKVRQAYDKSQLLDERWKFMRAWCDALLDQGLEV</sequence>
<dbReference type="CDD" id="cd00801">
    <property type="entry name" value="INT_P4_C"/>
    <property type="match status" value="1"/>
</dbReference>
<evidence type="ECO:0000313" key="7">
    <source>
        <dbReference type="Proteomes" id="UP000001423"/>
    </source>
</evidence>
<dbReference type="Gene3D" id="1.10.150.130">
    <property type="match status" value="1"/>
</dbReference>
<dbReference type="PANTHER" id="PTHR30629">
    <property type="entry name" value="PROPHAGE INTEGRASE"/>
    <property type="match status" value="1"/>
</dbReference>